<dbReference type="PRINTS" id="PR01217">
    <property type="entry name" value="PRICHEXTENSN"/>
</dbReference>
<name>A0A6G6W946_9ACTN</name>
<reference evidence="4 5" key="1">
    <citation type="submission" date="2020-02" db="EMBL/GenBank/DDBJ databases">
        <title>Full genome sequence of Nocardioides sp. R-3366.</title>
        <authorList>
            <person name="Im W.-T."/>
        </authorList>
    </citation>
    <scope>NUCLEOTIDE SEQUENCE [LARGE SCALE GENOMIC DNA]</scope>
    <source>
        <strain evidence="4 5">R-3366</strain>
    </source>
</reference>
<accession>A0A6G6W946</accession>
<dbReference type="Gene3D" id="2.60.200.20">
    <property type="match status" value="1"/>
</dbReference>
<dbReference type="EMBL" id="CP049257">
    <property type="protein sequence ID" value="QIG41625.1"/>
    <property type="molecule type" value="Genomic_DNA"/>
</dbReference>
<evidence type="ECO:0000259" key="3">
    <source>
        <dbReference type="PROSITE" id="PS50006"/>
    </source>
</evidence>
<sequence length="387" mass="40570">MTAAGEDAVRSYLPGDWFGIVGERAVVILPPSEKPRVAALWELVDGGAGFDVTLDALISGGLRDLPAFVLVSTGEGETKVVIRGPARAEFVVEGELVELAGSDATTWVERSLPEVERMSIVLHDDVDDDEVAPYVVDGGLFRVSRLDEGPLHEAPDEIDEEPAYEREFPLDDDPLGVDTAPDAQAAPEGYRSPEPPSWTPSPPPPPPVAPEPLPEPEPPAEPPTEPPTEAMLAPPPLDPDHDGNTVTGSWEPPQPAPPGIPGQPPAPDVTVPVARLLLSSGEVIDVDRAVVFGRAPEARRFNDTEQPLLVSVASPHLEVSSTHVEVRPGSGADHGSAVVTDLGSTNGTVLVQPGLGPEDLTPGVAVQLVPGALIDLGDGVTIQVTRP</sequence>
<dbReference type="AlphaFoldDB" id="A0A6G6W946"/>
<evidence type="ECO:0000313" key="5">
    <source>
        <dbReference type="Proteomes" id="UP000502996"/>
    </source>
</evidence>
<dbReference type="Pfam" id="PF00498">
    <property type="entry name" value="FHA"/>
    <property type="match status" value="1"/>
</dbReference>
<feature type="region of interest" description="Disordered" evidence="2">
    <location>
        <begin position="147"/>
        <end position="268"/>
    </location>
</feature>
<dbReference type="RefSeq" id="WP_165228137.1">
    <property type="nucleotide sequence ID" value="NZ_CP049257.1"/>
</dbReference>
<feature type="domain" description="FHA" evidence="3">
    <location>
        <begin position="290"/>
        <end position="350"/>
    </location>
</feature>
<dbReference type="KEGG" id="nano:G5V58_01510"/>
<keyword evidence="5" id="KW-1185">Reference proteome</keyword>
<protein>
    <submittedName>
        <fullName evidence="4">FHA domain-containing protein</fullName>
    </submittedName>
</protein>
<organism evidence="4 5">
    <name type="scientific">Nocardioides anomalus</name>
    <dbReference type="NCBI Taxonomy" id="2712223"/>
    <lineage>
        <taxon>Bacteria</taxon>
        <taxon>Bacillati</taxon>
        <taxon>Actinomycetota</taxon>
        <taxon>Actinomycetes</taxon>
        <taxon>Propionibacteriales</taxon>
        <taxon>Nocardioidaceae</taxon>
        <taxon>Nocardioides</taxon>
    </lineage>
</organism>
<evidence type="ECO:0000256" key="2">
    <source>
        <dbReference type="SAM" id="MobiDB-lite"/>
    </source>
</evidence>
<keyword evidence="1" id="KW-0597">Phosphoprotein</keyword>
<feature type="compositionally biased region" description="Pro residues" evidence="2">
    <location>
        <begin position="193"/>
        <end position="226"/>
    </location>
</feature>
<evidence type="ECO:0000313" key="4">
    <source>
        <dbReference type="EMBL" id="QIG41625.1"/>
    </source>
</evidence>
<feature type="compositionally biased region" description="Pro residues" evidence="2">
    <location>
        <begin position="252"/>
        <end position="267"/>
    </location>
</feature>
<evidence type="ECO:0000256" key="1">
    <source>
        <dbReference type="ARBA" id="ARBA00022553"/>
    </source>
</evidence>
<dbReference type="InterPro" id="IPR000253">
    <property type="entry name" value="FHA_dom"/>
</dbReference>
<gene>
    <name evidence="4" type="ORF">G5V58_01510</name>
</gene>
<dbReference type="PROSITE" id="PS50006">
    <property type="entry name" value="FHA_DOMAIN"/>
    <property type="match status" value="1"/>
</dbReference>
<dbReference type="Proteomes" id="UP000502996">
    <property type="component" value="Chromosome"/>
</dbReference>
<proteinExistence type="predicted"/>
<dbReference type="InterPro" id="IPR008984">
    <property type="entry name" value="SMAD_FHA_dom_sf"/>
</dbReference>
<dbReference type="SUPFAM" id="SSF49879">
    <property type="entry name" value="SMAD/FHA domain"/>
    <property type="match status" value="1"/>
</dbReference>